<dbReference type="RefSeq" id="XP_013895487.1">
    <property type="nucleotide sequence ID" value="XM_014040033.1"/>
</dbReference>
<feature type="region of interest" description="Disordered" evidence="1">
    <location>
        <begin position="156"/>
        <end position="257"/>
    </location>
</feature>
<dbReference type="KEGG" id="mng:MNEG_11494"/>
<gene>
    <name evidence="2" type="ORF">MNEG_11494</name>
</gene>
<feature type="compositionally biased region" description="Low complexity" evidence="1">
    <location>
        <begin position="177"/>
        <end position="206"/>
    </location>
</feature>
<organism evidence="2 3">
    <name type="scientific">Monoraphidium neglectum</name>
    <dbReference type="NCBI Taxonomy" id="145388"/>
    <lineage>
        <taxon>Eukaryota</taxon>
        <taxon>Viridiplantae</taxon>
        <taxon>Chlorophyta</taxon>
        <taxon>core chlorophytes</taxon>
        <taxon>Chlorophyceae</taxon>
        <taxon>CS clade</taxon>
        <taxon>Sphaeropleales</taxon>
        <taxon>Selenastraceae</taxon>
        <taxon>Monoraphidium</taxon>
    </lineage>
</organism>
<evidence type="ECO:0000313" key="3">
    <source>
        <dbReference type="Proteomes" id="UP000054498"/>
    </source>
</evidence>
<dbReference type="EMBL" id="KK102989">
    <property type="protein sequence ID" value="KIY96467.1"/>
    <property type="molecule type" value="Genomic_DNA"/>
</dbReference>
<feature type="region of interest" description="Disordered" evidence="1">
    <location>
        <begin position="19"/>
        <end position="57"/>
    </location>
</feature>
<evidence type="ECO:0000256" key="1">
    <source>
        <dbReference type="SAM" id="MobiDB-lite"/>
    </source>
</evidence>
<proteinExistence type="predicted"/>
<dbReference type="Proteomes" id="UP000054498">
    <property type="component" value="Unassembled WGS sequence"/>
</dbReference>
<reference evidence="2 3" key="1">
    <citation type="journal article" date="2013" name="BMC Genomics">
        <title>Reconstruction of the lipid metabolism for the microalga Monoraphidium neglectum from its genome sequence reveals characteristics suitable for biofuel production.</title>
        <authorList>
            <person name="Bogen C."/>
            <person name="Al-Dilaimi A."/>
            <person name="Albersmeier A."/>
            <person name="Wichmann J."/>
            <person name="Grundmann M."/>
            <person name="Rupp O."/>
            <person name="Lauersen K.J."/>
            <person name="Blifernez-Klassen O."/>
            <person name="Kalinowski J."/>
            <person name="Goesmann A."/>
            <person name="Mussgnug J.H."/>
            <person name="Kruse O."/>
        </authorList>
    </citation>
    <scope>NUCLEOTIDE SEQUENCE [LARGE SCALE GENOMIC DNA]</scope>
    <source>
        <strain evidence="2 3">SAG 48.87</strain>
    </source>
</reference>
<accession>A0A0D2J9N1</accession>
<feature type="compositionally biased region" description="Basic residues" evidence="1">
    <location>
        <begin position="23"/>
        <end position="44"/>
    </location>
</feature>
<feature type="compositionally biased region" description="Acidic residues" evidence="1">
    <location>
        <begin position="217"/>
        <end position="228"/>
    </location>
</feature>
<feature type="compositionally biased region" description="Low complexity" evidence="1">
    <location>
        <begin position="158"/>
        <end position="169"/>
    </location>
</feature>
<dbReference type="GeneID" id="25728762"/>
<protein>
    <submittedName>
        <fullName evidence="2">Uncharacterized protein</fullName>
    </submittedName>
</protein>
<sequence length="257" mass="28286">MQPVRPALDLQCEALTCTGQASRSHKPRRQLSKRRPAASKRRGAPPRSAARSPTLLDCPPAPLTTTAERCARAAADAQDVDAATAALASYGLSIWNLEWFEANHNNYHCQADSAAATAALGATAAALGLHAHPALATGGDHSDEPGWDDPELEALSAQWHQQQLQQRECQQFHDQQEQQQTQQDWPQSWQQQQQQQQTQQQQQQQQLDLGLIKADDDSSEPGWDDPELEALAAQWHHQQAQRRLSHAYQAGGVAPSP</sequence>
<keyword evidence="3" id="KW-1185">Reference proteome</keyword>
<evidence type="ECO:0000313" key="2">
    <source>
        <dbReference type="EMBL" id="KIY96467.1"/>
    </source>
</evidence>
<dbReference type="AlphaFoldDB" id="A0A0D2J9N1"/>
<name>A0A0D2J9N1_9CHLO</name>